<proteinExistence type="inferred from homology"/>
<keyword evidence="24" id="KW-1185">Reference proteome</keyword>
<evidence type="ECO:0000256" key="2">
    <source>
        <dbReference type="ARBA" id="ARBA00001966"/>
    </source>
</evidence>
<evidence type="ECO:0000256" key="6">
    <source>
        <dbReference type="ARBA" id="ARBA00012167"/>
    </source>
</evidence>
<feature type="non-terminal residue" evidence="23">
    <location>
        <position position="1"/>
    </location>
</feature>
<protein>
    <recommendedName>
        <fullName evidence="8">Molybdenum cofactor biosynthesis protein 1</fullName>
        <ecNumber evidence="6">4.1.99.22</ecNumber>
        <ecNumber evidence="7">4.6.1.17</ecNumber>
    </recommendedName>
</protein>
<dbReference type="NCBIfam" id="TIGR00581">
    <property type="entry name" value="moaC"/>
    <property type="match status" value="1"/>
</dbReference>
<evidence type="ECO:0000256" key="11">
    <source>
        <dbReference type="ARBA" id="ARBA00022723"/>
    </source>
</evidence>
<evidence type="ECO:0000256" key="20">
    <source>
        <dbReference type="ARBA" id="ARBA00063038"/>
    </source>
</evidence>
<dbReference type="SUPFAM" id="SSF102114">
    <property type="entry name" value="Radical SAM enzymes"/>
    <property type="match status" value="1"/>
</dbReference>
<evidence type="ECO:0000256" key="13">
    <source>
        <dbReference type="ARBA" id="ARBA00023004"/>
    </source>
</evidence>
<keyword evidence="15" id="KW-0342">GTP-binding</keyword>
<dbReference type="NCBIfam" id="NF001199">
    <property type="entry name" value="PRK00164.2-1"/>
    <property type="match status" value="1"/>
</dbReference>
<sequence length="636" mass="69937">MAAALGRRGGAALLRGALGADPRRACSSGTPVRAPSAAAQELQSSGRGHFLLEHAAPFSAFLTDNFGRQHNYLRISLTEKCNLRCQYCMPEEGVQLTPKSELLTTQEIITLARLFVKEGVEKIRLTGGEPLIRPDVVDIVGQLYKLEGLKTIAVTTNGINLARLLPRLKEAGLNAINISLDTLVPAKFEFIVRRKGFHKVVEGIHKATELGYRPVKVNCVVMRGFNEDELLGFVDFTKDLPLDVRFIEYMPFDGNKWNFKKMVSYKEMLDTIKQRWPELEKLHCETSSTAKSYKVPHFQGQISFITSMSEHFCGSCNRLRITADGNLKVCLFGNSEVSLRDHLRSGASEEELIQVIGAAVGRKKKQHAGMFNISQMKNRPMILIGGSYDVFSCYFHFFPPEPALMLLPLCQDALQNPLKLNHWGHTFSHGLTLSSTFDTKCLEASPVGQISVDCQPKAESPESKLCSRDSGSRTEAPHVSDNLTHTDEEGRATMVDVGGKPGSRRSAVAAAVVRLGEKAFGMVRQNQMKKGDVLAVAQIAGIQGAKLTSQLIPLCHNIPLNHVEVSLSLDEARYAVVIHSSCQTWGRTGVEMEALTAASLAALTVYDMCKAVTHDIVIEEVKLLSKTGGQKGDFSR</sequence>
<keyword evidence="13" id="KW-0408">Iron</keyword>
<dbReference type="InterPro" id="IPR050105">
    <property type="entry name" value="MoCo_biosynth_MoaA/MoaC"/>
</dbReference>
<dbReference type="AlphaFoldDB" id="A0A7L2AHR1"/>
<dbReference type="InterPro" id="IPR058240">
    <property type="entry name" value="rSAM_sf"/>
</dbReference>
<comment type="similarity">
    <text evidence="5">In the N-terminal section; belongs to the radical SAM superfamily. MoaA family.</text>
</comment>
<dbReference type="EC" id="4.1.99.22" evidence="6"/>
<dbReference type="Pfam" id="PF01967">
    <property type="entry name" value="MoaC"/>
    <property type="match status" value="1"/>
</dbReference>
<dbReference type="InterPro" id="IPR013483">
    <property type="entry name" value="MoaA"/>
</dbReference>
<dbReference type="InterPro" id="IPR040064">
    <property type="entry name" value="MoaA-like"/>
</dbReference>
<dbReference type="GO" id="GO:0061799">
    <property type="term" value="F:cyclic pyranopterin monophosphate synthase activity"/>
    <property type="evidence" value="ECO:0007669"/>
    <property type="project" value="UniProtKB-EC"/>
</dbReference>
<feature type="non-terminal residue" evidence="23">
    <location>
        <position position="636"/>
    </location>
</feature>
<keyword evidence="14" id="KW-0411">Iron-sulfur</keyword>
<evidence type="ECO:0000256" key="15">
    <source>
        <dbReference type="ARBA" id="ARBA00023134"/>
    </source>
</evidence>
<keyword evidence="12" id="KW-0547">Nucleotide-binding</keyword>
<evidence type="ECO:0000256" key="16">
    <source>
        <dbReference type="ARBA" id="ARBA00023150"/>
    </source>
</evidence>
<evidence type="ECO:0000313" key="23">
    <source>
        <dbReference type="EMBL" id="NXP46681.1"/>
    </source>
</evidence>
<dbReference type="CDD" id="cd01335">
    <property type="entry name" value="Radical_SAM"/>
    <property type="match status" value="1"/>
</dbReference>
<dbReference type="Proteomes" id="UP000590868">
    <property type="component" value="Unassembled WGS sequence"/>
</dbReference>
<dbReference type="CDD" id="cd01420">
    <property type="entry name" value="MoaC_PE"/>
    <property type="match status" value="1"/>
</dbReference>
<evidence type="ECO:0000256" key="4">
    <source>
        <dbReference type="ARBA" id="ARBA00008484"/>
    </source>
</evidence>
<evidence type="ECO:0000256" key="7">
    <source>
        <dbReference type="ARBA" id="ARBA00012575"/>
    </source>
</evidence>
<dbReference type="PANTHER" id="PTHR22960">
    <property type="entry name" value="MOLYBDOPTERIN COFACTOR SYNTHESIS PROTEIN A"/>
    <property type="match status" value="1"/>
</dbReference>
<dbReference type="SFLD" id="SFLDG01383">
    <property type="entry name" value="cyclic_pyranopterin_phosphate"/>
    <property type="match status" value="1"/>
</dbReference>
<evidence type="ECO:0000256" key="21">
    <source>
        <dbReference type="SAM" id="MobiDB-lite"/>
    </source>
</evidence>
<dbReference type="Gene3D" id="3.20.20.70">
    <property type="entry name" value="Aldolase class I"/>
    <property type="match status" value="1"/>
</dbReference>
<dbReference type="InterPro" id="IPR013785">
    <property type="entry name" value="Aldolase_TIM"/>
</dbReference>
<comment type="pathway">
    <text evidence="3">Cofactor biosynthesis; molybdopterin biosynthesis.</text>
</comment>
<keyword evidence="10" id="KW-0949">S-adenosyl-L-methionine</keyword>
<dbReference type="GO" id="GO:0061798">
    <property type="term" value="F:GTP 3',8'-cyclase activity"/>
    <property type="evidence" value="ECO:0007669"/>
    <property type="project" value="UniProtKB-EC"/>
</dbReference>
<dbReference type="SFLD" id="SFLDG01386">
    <property type="entry name" value="main_SPASM_domain-containing"/>
    <property type="match status" value="1"/>
</dbReference>
<evidence type="ECO:0000256" key="3">
    <source>
        <dbReference type="ARBA" id="ARBA00005046"/>
    </source>
</evidence>
<comment type="cofactor">
    <cofactor evidence="2">
        <name>[4Fe-4S] cluster</name>
        <dbReference type="ChEBI" id="CHEBI:49883"/>
    </cofactor>
</comment>
<dbReference type="SFLD" id="SFLDS00029">
    <property type="entry name" value="Radical_SAM"/>
    <property type="match status" value="1"/>
</dbReference>
<feature type="compositionally biased region" description="Basic and acidic residues" evidence="21">
    <location>
        <begin position="459"/>
        <end position="488"/>
    </location>
</feature>
<dbReference type="NCBIfam" id="NF006870">
    <property type="entry name" value="PRK09364.1"/>
    <property type="match status" value="1"/>
</dbReference>
<dbReference type="HAMAP" id="MF_01225_B">
    <property type="entry name" value="MoaA_B"/>
    <property type="match status" value="1"/>
</dbReference>
<dbReference type="SMART" id="SM00729">
    <property type="entry name" value="Elp3"/>
    <property type="match status" value="1"/>
</dbReference>
<evidence type="ECO:0000256" key="12">
    <source>
        <dbReference type="ARBA" id="ARBA00022741"/>
    </source>
</evidence>
<dbReference type="FunFam" id="3.30.70.640:FF:000002">
    <property type="entry name" value="Molybdenum cofactor biosynthesis protein 1"/>
    <property type="match status" value="1"/>
</dbReference>
<dbReference type="InterPro" id="IPR010505">
    <property type="entry name" value="MoaA_twitch"/>
</dbReference>
<dbReference type="InterPro" id="IPR047594">
    <property type="entry name" value="MoaC_bact/euk"/>
</dbReference>
<dbReference type="GO" id="GO:0051539">
    <property type="term" value="F:4 iron, 4 sulfur cluster binding"/>
    <property type="evidence" value="ECO:0007669"/>
    <property type="project" value="UniProtKB-KW"/>
</dbReference>
<dbReference type="CDD" id="cd21117">
    <property type="entry name" value="Twitch_MoaA"/>
    <property type="match status" value="1"/>
</dbReference>
<feature type="region of interest" description="Disordered" evidence="21">
    <location>
        <begin position="454"/>
        <end position="488"/>
    </location>
</feature>
<evidence type="ECO:0000256" key="14">
    <source>
        <dbReference type="ARBA" id="ARBA00023014"/>
    </source>
</evidence>
<keyword evidence="11" id="KW-0479">Metal-binding</keyword>
<dbReference type="Pfam" id="PF04055">
    <property type="entry name" value="Radical_SAM"/>
    <property type="match status" value="1"/>
</dbReference>
<evidence type="ECO:0000256" key="5">
    <source>
        <dbReference type="ARBA" id="ARBA00009862"/>
    </source>
</evidence>
<comment type="caution">
    <text evidence="23">The sequence shown here is derived from an EMBL/GenBank/DDBJ whole genome shotgun (WGS) entry which is preliminary data.</text>
</comment>
<dbReference type="PROSITE" id="PS51918">
    <property type="entry name" value="RADICAL_SAM"/>
    <property type="match status" value="1"/>
</dbReference>
<dbReference type="SFLD" id="SFLDG01067">
    <property type="entry name" value="SPASM/twitch_domain_containing"/>
    <property type="match status" value="1"/>
</dbReference>
<comment type="similarity">
    <text evidence="4">In the C-terminal section; belongs to the MoaC family.</text>
</comment>
<evidence type="ECO:0000256" key="1">
    <source>
        <dbReference type="ARBA" id="ARBA00001637"/>
    </source>
</evidence>
<dbReference type="GO" id="GO:0046872">
    <property type="term" value="F:metal ion binding"/>
    <property type="evidence" value="ECO:0007669"/>
    <property type="project" value="UniProtKB-KW"/>
</dbReference>
<comment type="catalytic activity">
    <reaction evidence="1">
        <text>(8S)-3',8-cyclo-7,8-dihydroguanosine 5'-triphosphate = cyclic pyranopterin phosphate + diphosphate</text>
        <dbReference type="Rhea" id="RHEA:49580"/>
        <dbReference type="ChEBI" id="CHEBI:33019"/>
        <dbReference type="ChEBI" id="CHEBI:59648"/>
        <dbReference type="ChEBI" id="CHEBI:131766"/>
        <dbReference type="EC" id="4.6.1.17"/>
    </reaction>
</comment>
<evidence type="ECO:0000256" key="19">
    <source>
        <dbReference type="ARBA" id="ARBA00054222"/>
    </source>
</evidence>
<organism evidence="23 24">
    <name type="scientific">Heliornis fulica</name>
    <name type="common">sungrebe</name>
    <dbReference type="NCBI Taxonomy" id="54369"/>
    <lineage>
        <taxon>Eukaryota</taxon>
        <taxon>Metazoa</taxon>
        <taxon>Chordata</taxon>
        <taxon>Craniata</taxon>
        <taxon>Vertebrata</taxon>
        <taxon>Euteleostomi</taxon>
        <taxon>Archelosauria</taxon>
        <taxon>Archosauria</taxon>
        <taxon>Dinosauria</taxon>
        <taxon>Saurischia</taxon>
        <taxon>Theropoda</taxon>
        <taxon>Coelurosauria</taxon>
        <taxon>Aves</taxon>
        <taxon>Neognathae</taxon>
        <taxon>Neoaves</taxon>
        <taxon>Gruiformes</taxon>
        <taxon>Heliornithidae</taxon>
        <taxon>Heliornis</taxon>
    </lineage>
</organism>
<dbReference type="EMBL" id="VXBZ01003327">
    <property type="protein sequence ID" value="NXP46681.1"/>
    <property type="molecule type" value="Genomic_DNA"/>
</dbReference>
<evidence type="ECO:0000256" key="9">
    <source>
        <dbReference type="ARBA" id="ARBA00022485"/>
    </source>
</evidence>
<comment type="function">
    <text evidence="19">Isoform MOCS1A and isoform MOCS1B probably form a complex that catalyzes the conversion of 5'-GTP to cyclic pyranopterin monophosphate (cPMP). MOCS1A catalyzes the cyclization of GTP to (8S)-3',8-cyclo-7,8-dihydroguanosine 5'-triphosphate and MOCS1B catalyzes the subsequent conversion of (8S)-3',8-cyclo-7,8-dihydroguanosine 5'-triphosphate to cPMP.</text>
</comment>
<comment type="catalytic activity">
    <reaction evidence="18">
        <text>GTP + AH2 + S-adenosyl-L-methionine = (8S)-3',8-cyclo-7,8-dihydroguanosine 5'-triphosphate + 5'-deoxyadenosine + L-methionine + A + H(+)</text>
        <dbReference type="Rhea" id="RHEA:49576"/>
        <dbReference type="ChEBI" id="CHEBI:13193"/>
        <dbReference type="ChEBI" id="CHEBI:15378"/>
        <dbReference type="ChEBI" id="CHEBI:17319"/>
        <dbReference type="ChEBI" id="CHEBI:17499"/>
        <dbReference type="ChEBI" id="CHEBI:37565"/>
        <dbReference type="ChEBI" id="CHEBI:57844"/>
        <dbReference type="ChEBI" id="CHEBI:59789"/>
        <dbReference type="ChEBI" id="CHEBI:131766"/>
        <dbReference type="EC" id="4.1.99.22"/>
    </reaction>
</comment>
<evidence type="ECO:0000259" key="22">
    <source>
        <dbReference type="PROSITE" id="PS51918"/>
    </source>
</evidence>
<evidence type="ECO:0000256" key="17">
    <source>
        <dbReference type="ARBA" id="ARBA00023239"/>
    </source>
</evidence>
<evidence type="ECO:0000256" key="18">
    <source>
        <dbReference type="ARBA" id="ARBA00048697"/>
    </source>
</evidence>
<comment type="subunit">
    <text evidence="20">Isoform MOCS1A and isoform MOCS1B probably form a heterooligomer.</text>
</comment>
<evidence type="ECO:0000313" key="24">
    <source>
        <dbReference type="Proteomes" id="UP000590868"/>
    </source>
</evidence>
<accession>A0A7L2AHR1</accession>
<dbReference type="NCBIfam" id="TIGR02666">
    <property type="entry name" value="moaA"/>
    <property type="match status" value="1"/>
</dbReference>
<keyword evidence="9" id="KW-0004">4Fe-4S</keyword>
<dbReference type="UniPathway" id="UPA00344"/>
<gene>
    <name evidence="23" type="primary">Mocs1</name>
    <name evidence="23" type="ORF">HELFUL_R11264</name>
</gene>
<dbReference type="InterPro" id="IPR000385">
    <property type="entry name" value="MoaA_NifB_PqqE_Fe-S-bd_CS"/>
</dbReference>
<dbReference type="OrthoDB" id="429626at2759"/>
<evidence type="ECO:0000256" key="10">
    <source>
        <dbReference type="ARBA" id="ARBA00022691"/>
    </source>
</evidence>
<dbReference type="InterPro" id="IPR006638">
    <property type="entry name" value="Elp3/MiaA/NifB-like_rSAM"/>
</dbReference>
<dbReference type="FunFam" id="3.20.20.70:FF:000117">
    <property type="entry name" value="molybdenum cofactor biosynthesis protein 1"/>
    <property type="match status" value="1"/>
</dbReference>
<reference evidence="23 24" key="1">
    <citation type="submission" date="2019-09" db="EMBL/GenBank/DDBJ databases">
        <title>Bird 10,000 Genomes (B10K) Project - Family phase.</title>
        <authorList>
            <person name="Zhang G."/>
        </authorList>
    </citation>
    <scope>NUCLEOTIDE SEQUENCE [LARGE SCALE GENOMIC DNA]</scope>
    <source>
        <strain evidence="23">B10K-DU-001-55</strain>
        <tissue evidence="23">Muscle</tissue>
    </source>
</reference>
<feature type="domain" description="Radical SAM core" evidence="22">
    <location>
        <begin position="65"/>
        <end position="278"/>
    </location>
</feature>
<dbReference type="GO" id="GO:0005525">
    <property type="term" value="F:GTP binding"/>
    <property type="evidence" value="ECO:0007669"/>
    <property type="project" value="UniProtKB-KW"/>
</dbReference>
<dbReference type="InterPro" id="IPR007197">
    <property type="entry name" value="rSAM"/>
</dbReference>
<evidence type="ECO:0000256" key="8">
    <source>
        <dbReference type="ARBA" id="ARBA00015273"/>
    </source>
</evidence>
<dbReference type="InterPro" id="IPR023045">
    <property type="entry name" value="MoaC"/>
</dbReference>
<dbReference type="EC" id="4.6.1.17" evidence="7"/>
<dbReference type="InterPro" id="IPR002820">
    <property type="entry name" value="Mopterin_CF_biosynth-C_dom"/>
</dbReference>
<dbReference type="Pfam" id="PF06463">
    <property type="entry name" value="Mob_synth_C"/>
    <property type="match status" value="1"/>
</dbReference>
<dbReference type="PANTHER" id="PTHR22960:SF0">
    <property type="entry name" value="MOLYBDENUM COFACTOR BIOSYNTHESIS PROTEIN 1"/>
    <property type="match status" value="1"/>
</dbReference>
<keyword evidence="17" id="KW-0456">Lyase</keyword>
<dbReference type="GO" id="GO:0006777">
    <property type="term" value="P:Mo-molybdopterin cofactor biosynthetic process"/>
    <property type="evidence" value="ECO:0007669"/>
    <property type="project" value="UniProtKB-KW"/>
</dbReference>
<dbReference type="Gene3D" id="3.30.70.640">
    <property type="entry name" value="Molybdopterin cofactor biosynthesis C (MoaC) domain"/>
    <property type="match status" value="1"/>
</dbReference>
<name>A0A7L2AHR1_9GRUI</name>
<keyword evidence="16" id="KW-0501">Molybdenum cofactor biosynthesis</keyword>
<dbReference type="InterPro" id="IPR036522">
    <property type="entry name" value="MoaC_sf"/>
</dbReference>
<dbReference type="SUPFAM" id="SSF55040">
    <property type="entry name" value="Molybdenum cofactor biosynthesis protein C, MoaC"/>
    <property type="match status" value="1"/>
</dbReference>
<dbReference type="PROSITE" id="PS01305">
    <property type="entry name" value="MOAA_NIFB_PQQE"/>
    <property type="match status" value="1"/>
</dbReference>